<dbReference type="AlphaFoldDB" id="C6RDQ8"/>
<protein>
    <submittedName>
        <fullName evidence="1">Uncharacterized protein</fullName>
    </submittedName>
</protein>
<evidence type="ECO:0000313" key="2">
    <source>
        <dbReference type="Proteomes" id="UP000003107"/>
    </source>
</evidence>
<dbReference type="EMBL" id="ACVQ01000008">
    <property type="protein sequence ID" value="EET80455.1"/>
    <property type="molecule type" value="Genomic_DNA"/>
</dbReference>
<evidence type="ECO:0000313" key="1">
    <source>
        <dbReference type="EMBL" id="EET80455.1"/>
    </source>
</evidence>
<organism evidence="1 2">
    <name type="scientific">Campylobacter showae RM3277</name>
    <dbReference type="NCBI Taxonomy" id="553219"/>
    <lineage>
        <taxon>Bacteria</taxon>
        <taxon>Pseudomonadati</taxon>
        <taxon>Campylobacterota</taxon>
        <taxon>Epsilonproteobacteria</taxon>
        <taxon>Campylobacterales</taxon>
        <taxon>Campylobacteraceae</taxon>
        <taxon>Campylobacter</taxon>
    </lineage>
</organism>
<gene>
    <name evidence="1" type="ORF">CAMSH0001_1215</name>
</gene>
<proteinExistence type="predicted"/>
<dbReference type="Proteomes" id="UP000003107">
    <property type="component" value="Unassembled WGS sequence"/>
</dbReference>
<sequence length="62" mass="6845">MLAVFCSVEAYNNAKSQAVKSSKNSSLSALRVKFAQILQRKNDGFRENLQGRGRVFAGSFFA</sequence>
<keyword evidence="2" id="KW-1185">Reference proteome</keyword>
<name>C6RDQ8_9BACT</name>
<reference evidence="1 2" key="1">
    <citation type="submission" date="2009-07" db="EMBL/GenBank/DDBJ databases">
        <authorList>
            <person name="Madupu R."/>
            <person name="Sebastian Y."/>
            <person name="Durkin A.S."/>
            <person name="Torralba M."/>
            <person name="Methe B."/>
            <person name="Sutton G.G."/>
            <person name="Strausberg R.L."/>
            <person name="Nelson K.E."/>
        </authorList>
    </citation>
    <scope>NUCLEOTIDE SEQUENCE [LARGE SCALE GENOMIC DNA]</scope>
    <source>
        <strain evidence="1 2">RM3277</strain>
    </source>
</reference>
<dbReference type="STRING" id="553219.CAMSH0001_1215"/>
<accession>C6RDQ8</accession>
<comment type="caution">
    <text evidence="1">The sequence shown here is derived from an EMBL/GenBank/DDBJ whole genome shotgun (WGS) entry which is preliminary data.</text>
</comment>